<proteinExistence type="inferred from homology"/>
<dbReference type="PRINTS" id="PR00956">
    <property type="entry name" value="FLGMOTORFLIN"/>
</dbReference>
<keyword evidence="4" id="KW-0969">Cilium</keyword>
<dbReference type="Proteomes" id="UP001063228">
    <property type="component" value="Chromosome"/>
</dbReference>
<dbReference type="Gene3D" id="2.30.330.10">
    <property type="entry name" value="SpoA-like"/>
    <property type="match status" value="1"/>
</dbReference>
<evidence type="ECO:0000259" key="3">
    <source>
        <dbReference type="Pfam" id="PF01052"/>
    </source>
</evidence>
<evidence type="ECO:0000313" key="4">
    <source>
        <dbReference type="EMBL" id="UXZ94930.1"/>
    </source>
</evidence>
<accession>A0ABY6FAM0</accession>
<sequence>MNAQALPLRQVSHVQVRLSRKLAGEPWMAFNVEGQTGHLTLKASRRAPIAAELQCFDSALGTFGLSDAQPVLNAWSSCPGFAGAVGSVKADADEDWLWPLYNAGLSAELAAVMGTLKPLPVSETAKADWVYCEMSLQLSQGRVDSVLAVSAPALADWLDQPAWNVNPPRDHSGLTLAFALRLGSLNLPRQTLETLRPGDVLCPTEADFDTAGFGVLTLGQRRLQVRVCEQPERLQLEVLEIEETTVSDRNELDEPIAEYTDPWADEDGYSDEVDTENAFAEEADPDSDADQYYTEPAGQIEDEDDYADQADQAPQSPASPTEAFADLAMPLTLRCGQIRLTLGELAALGPGAILEVPGVTPGLAGLYYGERRLAQGELVDVEGRLGLQITQLDERG</sequence>
<protein>
    <submittedName>
        <fullName evidence="4">FliM/FliN family flagellar motor switch protein</fullName>
    </submittedName>
</protein>
<feature type="domain" description="Flagellar motor switch protein FliN-like C-terminal" evidence="3">
    <location>
        <begin position="325"/>
        <end position="391"/>
    </location>
</feature>
<comment type="similarity">
    <text evidence="1">Belongs to the FliN/MopA/SpaO family.</text>
</comment>
<dbReference type="EMBL" id="CP081201">
    <property type="protein sequence ID" value="UXZ94930.1"/>
    <property type="molecule type" value="Genomic_DNA"/>
</dbReference>
<reference evidence="4" key="1">
    <citation type="submission" date="2021-08" db="EMBL/GenBank/DDBJ databases">
        <title>Complete genome sequence of Pseudomonas phytophila.</title>
        <authorList>
            <person name="Weir B.S."/>
            <person name="Templeton M.D."/>
            <person name="Arshed S."/>
            <person name="Andersen M.T."/>
            <person name="Jayaraman J."/>
        </authorList>
    </citation>
    <scope>NUCLEOTIDE SEQUENCE</scope>
    <source>
        <strain evidence="4">ICMP 23753</strain>
    </source>
</reference>
<dbReference type="Pfam" id="PF01052">
    <property type="entry name" value="FliMN_C"/>
    <property type="match status" value="1"/>
</dbReference>
<keyword evidence="4" id="KW-0282">Flagellum</keyword>
<feature type="region of interest" description="Disordered" evidence="2">
    <location>
        <begin position="249"/>
        <end position="270"/>
    </location>
</feature>
<dbReference type="InterPro" id="IPR001172">
    <property type="entry name" value="FliN_T3SS_HrcQb"/>
</dbReference>
<keyword evidence="5" id="KW-1185">Reference proteome</keyword>
<evidence type="ECO:0000256" key="1">
    <source>
        <dbReference type="ARBA" id="ARBA00009226"/>
    </source>
</evidence>
<gene>
    <name evidence="4" type="ORF">K3169_21625</name>
</gene>
<keyword evidence="4" id="KW-0966">Cell projection</keyword>
<dbReference type="InterPro" id="IPR036429">
    <property type="entry name" value="SpoA-like_sf"/>
</dbReference>
<name>A0ABY6FAM0_9PSED</name>
<dbReference type="SUPFAM" id="SSF101801">
    <property type="entry name" value="Surface presentation of antigens (SPOA)"/>
    <property type="match status" value="1"/>
</dbReference>
<organism evidence="4 5">
    <name type="scientific">Pseudomonas phytophila</name>
    <dbReference type="NCBI Taxonomy" id="2867264"/>
    <lineage>
        <taxon>Bacteria</taxon>
        <taxon>Pseudomonadati</taxon>
        <taxon>Pseudomonadota</taxon>
        <taxon>Gammaproteobacteria</taxon>
        <taxon>Pseudomonadales</taxon>
        <taxon>Pseudomonadaceae</taxon>
        <taxon>Pseudomonas</taxon>
    </lineage>
</organism>
<dbReference type="RefSeq" id="WP_263267951.1">
    <property type="nucleotide sequence ID" value="NZ_CP081201.1"/>
</dbReference>
<dbReference type="InterPro" id="IPR001543">
    <property type="entry name" value="FliN-like_C"/>
</dbReference>
<evidence type="ECO:0000313" key="5">
    <source>
        <dbReference type="Proteomes" id="UP001063228"/>
    </source>
</evidence>
<evidence type="ECO:0000256" key="2">
    <source>
        <dbReference type="SAM" id="MobiDB-lite"/>
    </source>
</evidence>